<dbReference type="NCBIfam" id="NF012099">
    <property type="entry name" value="SubclassA2"/>
    <property type="match status" value="1"/>
</dbReference>
<dbReference type="GO" id="GO:0008800">
    <property type="term" value="F:beta-lactamase activity"/>
    <property type="evidence" value="ECO:0007669"/>
    <property type="project" value="UniProtKB-EC"/>
</dbReference>
<comment type="similarity">
    <text evidence="2">Belongs to the class-A beta-lactamase family.</text>
</comment>
<dbReference type="RefSeq" id="WP_106146172.1">
    <property type="nucleotide sequence ID" value="NZ_PVYX01000002.1"/>
</dbReference>
<protein>
    <recommendedName>
        <fullName evidence="3">beta-lactamase</fullName>
        <ecNumber evidence="3">3.5.2.6</ecNumber>
    </recommendedName>
</protein>
<organism evidence="5 6">
    <name type="scientific">Flagellimonas meridianipacifica</name>
    <dbReference type="NCBI Taxonomy" id="1080225"/>
    <lineage>
        <taxon>Bacteria</taxon>
        <taxon>Pseudomonadati</taxon>
        <taxon>Bacteroidota</taxon>
        <taxon>Flavobacteriia</taxon>
        <taxon>Flavobacteriales</taxon>
        <taxon>Flavobacteriaceae</taxon>
        <taxon>Flagellimonas</taxon>
    </lineage>
</organism>
<dbReference type="SUPFAM" id="SSF56601">
    <property type="entry name" value="beta-lactamase/transpeptidase-like"/>
    <property type="match status" value="1"/>
</dbReference>
<name>A0A2T0MBA4_9FLAO</name>
<dbReference type="PRINTS" id="PR00118">
    <property type="entry name" value="BLACTAMASEA"/>
</dbReference>
<evidence type="ECO:0000256" key="1">
    <source>
        <dbReference type="ARBA" id="ARBA00001526"/>
    </source>
</evidence>
<dbReference type="GO" id="GO:0030655">
    <property type="term" value="P:beta-lactam antibiotic catabolic process"/>
    <property type="evidence" value="ECO:0007669"/>
    <property type="project" value="InterPro"/>
</dbReference>
<evidence type="ECO:0000313" key="6">
    <source>
        <dbReference type="Proteomes" id="UP000237640"/>
    </source>
</evidence>
<comment type="catalytic activity">
    <reaction evidence="1">
        <text>a beta-lactam + H2O = a substituted beta-amino acid</text>
        <dbReference type="Rhea" id="RHEA:20401"/>
        <dbReference type="ChEBI" id="CHEBI:15377"/>
        <dbReference type="ChEBI" id="CHEBI:35627"/>
        <dbReference type="ChEBI" id="CHEBI:140347"/>
        <dbReference type="EC" id="3.5.2.6"/>
    </reaction>
</comment>
<dbReference type="Gene3D" id="3.40.710.10">
    <property type="entry name" value="DD-peptidase/beta-lactamase superfamily"/>
    <property type="match status" value="1"/>
</dbReference>
<dbReference type="PANTHER" id="PTHR35333:SF3">
    <property type="entry name" value="BETA-LACTAMASE-TYPE TRANSPEPTIDASE FOLD CONTAINING PROTEIN"/>
    <property type="match status" value="1"/>
</dbReference>
<keyword evidence="6" id="KW-1185">Reference proteome</keyword>
<evidence type="ECO:0000259" key="4">
    <source>
        <dbReference type="Pfam" id="PF13354"/>
    </source>
</evidence>
<dbReference type="NCBIfam" id="NF033103">
    <property type="entry name" value="bla_class_A"/>
    <property type="match status" value="1"/>
</dbReference>
<dbReference type="Pfam" id="PF13354">
    <property type="entry name" value="Beta-lactamase2"/>
    <property type="match status" value="1"/>
</dbReference>
<evidence type="ECO:0000313" key="5">
    <source>
        <dbReference type="EMBL" id="PRX54781.1"/>
    </source>
</evidence>
<dbReference type="InterPro" id="IPR000871">
    <property type="entry name" value="Beta-lactam_class-A"/>
</dbReference>
<dbReference type="PANTHER" id="PTHR35333">
    <property type="entry name" value="BETA-LACTAMASE"/>
    <property type="match status" value="1"/>
</dbReference>
<dbReference type="OrthoDB" id="9772863at2"/>
<accession>A0A2T0MBA4</accession>
<reference evidence="5 6" key="1">
    <citation type="submission" date="2018-03" db="EMBL/GenBank/DDBJ databases">
        <title>Genomic Encyclopedia of Archaeal and Bacterial Type Strains, Phase II (KMG-II): from individual species to whole genera.</title>
        <authorList>
            <person name="Goeker M."/>
        </authorList>
    </citation>
    <scope>NUCLEOTIDE SEQUENCE [LARGE SCALE GENOMIC DNA]</scope>
    <source>
        <strain evidence="5 6">DSM 25027</strain>
    </source>
</reference>
<dbReference type="InterPro" id="IPR045155">
    <property type="entry name" value="Beta-lactam_cat"/>
</dbReference>
<evidence type="ECO:0000256" key="3">
    <source>
        <dbReference type="ARBA" id="ARBA00012865"/>
    </source>
</evidence>
<dbReference type="Proteomes" id="UP000237640">
    <property type="component" value="Unassembled WGS sequence"/>
</dbReference>
<dbReference type="InterPro" id="IPR012338">
    <property type="entry name" value="Beta-lactam/transpept-like"/>
</dbReference>
<gene>
    <name evidence="5" type="ORF">CLV81_3185</name>
</gene>
<comment type="caution">
    <text evidence="5">The sequence shown here is derived from an EMBL/GenBank/DDBJ whole genome shotgun (WGS) entry which is preliminary data.</text>
</comment>
<feature type="domain" description="Beta-lactamase class A catalytic" evidence="4">
    <location>
        <begin position="50"/>
        <end position="272"/>
    </location>
</feature>
<evidence type="ECO:0000256" key="2">
    <source>
        <dbReference type="ARBA" id="ARBA00009009"/>
    </source>
</evidence>
<dbReference type="GO" id="GO:0046677">
    <property type="term" value="P:response to antibiotic"/>
    <property type="evidence" value="ECO:0007669"/>
    <property type="project" value="InterPro"/>
</dbReference>
<sequence>MKKQILIILLVFTATLGWGQVNSIDRLKQEIEQVVEGKLATVAVSIQGMEPQETLSVNGNLHLPMQSVFKLHLAAAVLNEIDKGKLGINDSIKLTPELILEYKNLWSPLRKKYPKGGKVQIEELLKYNVAWSDNVGCDVLLDLIGGPIAVQNYIHGLGVKDIAIIDKEIFLQSDWSRQYLNWSTTNASNSLLQILYENQNILSASSHQFLMATLKETSTGKGKIRGQLPKDAVVAHKTGSSGKNKDGLTGATNDIGIVFLPDNRYFYISIFVSDSKEDEVTNQKMMADITKLAWDYFQTKK</sequence>
<dbReference type="AlphaFoldDB" id="A0A2T0MBA4"/>
<dbReference type="EC" id="3.5.2.6" evidence="3"/>
<dbReference type="EMBL" id="PVYX01000002">
    <property type="protein sequence ID" value="PRX54781.1"/>
    <property type="molecule type" value="Genomic_DNA"/>
</dbReference>
<proteinExistence type="inferred from homology"/>